<dbReference type="NCBIfam" id="TIGR00762">
    <property type="entry name" value="DegV"/>
    <property type="match status" value="1"/>
</dbReference>
<accession>A0A385YQ35</accession>
<proteinExistence type="predicted"/>
<organism evidence="2 3">
    <name type="scientific">Paenisporosarcina cavernae</name>
    <dbReference type="NCBI Taxonomy" id="2320858"/>
    <lineage>
        <taxon>Bacteria</taxon>
        <taxon>Bacillati</taxon>
        <taxon>Bacillota</taxon>
        <taxon>Bacilli</taxon>
        <taxon>Bacillales</taxon>
        <taxon>Caryophanaceae</taxon>
        <taxon>Paenisporosarcina</taxon>
    </lineage>
</organism>
<dbReference type="AlphaFoldDB" id="A0A385YQ35"/>
<evidence type="ECO:0000313" key="3">
    <source>
        <dbReference type="Proteomes" id="UP000265725"/>
    </source>
</evidence>
<keyword evidence="1" id="KW-0446">Lipid-binding</keyword>
<dbReference type="PANTHER" id="PTHR33434:SF2">
    <property type="entry name" value="FATTY ACID-BINDING PROTEIN TM_1468"/>
    <property type="match status" value="1"/>
</dbReference>
<dbReference type="PANTHER" id="PTHR33434">
    <property type="entry name" value="DEGV DOMAIN-CONTAINING PROTEIN DR_1986-RELATED"/>
    <property type="match status" value="1"/>
</dbReference>
<evidence type="ECO:0000256" key="1">
    <source>
        <dbReference type="ARBA" id="ARBA00023121"/>
    </source>
</evidence>
<dbReference type="EMBL" id="CP032418">
    <property type="protein sequence ID" value="AYC28624.1"/>
    <property type="molecule type" value="Genomic_DNA"/>
</dbReference>
<dbReference type="InterPro" id="IPR050270">
    <property type="entry name" value="DegV_domain_contain"/>
</dbReference>
<sequence>MKMRIAWLTDSSIYIPEHGNFNDVFIIPMQISFGESNYRDGVDISSKEFYSMLASSNEIPKSSQPAVGDIEHTLKMIEASYDAIIGVFISKKISGTFDSIKAATGNVAIPFYMVDSEIVSWPLYDLIETGKKMIREGKSIEETIEHIEKLPPTYHNTIYVASLDQLLKGGRIGKVGFAIGSILQIKPILQFINGKLEVFQKVRTKKKSFQVIANQFIPSAEAAWVLHCGDVVNAEYMKQLLLEKHPKQTIRIGELSPIIAIHGGQGSLAVVSKQKQA</sequence>
<dbReference type="Gene3D" id="3.40.50.10170">
    <property type="match status" value="1"/>
</dbReference>
<gene>
    <name evidence="2" type="ORF">D3873_01590</name>
</gene>
<dbReference type="OrthoDB" id="9775494at2"/>
<keyword evidence="3" id="KW-1185">Reference proteome</keyword>
<dbReference type="GO" id="GO:0008289">
    <property type="term" value="F:lipid binding"/>
    <property type="evidence" value="ECO:0007669"/>
    <property type="project" value="UniProtKB-KW"/>
</dbReference>
<reference evidence="3" key="1">
    <citation type="submission" date="2018-09" db="EMBL/GenBank/DDBJ databases">
        <authorList>
            <person name="Zhu H."/>
        </authorList>
    </citation>
    <scope>NUCLEOTIDE SEQUENCE [LARGE SCALE GENOMIC DNA]</scope>
    <source>
        <strain evidence="3">K2R23-3</strain>
    </source>
</reference>
<dbReference type="PROSITE" id="PS51482">
    <property type="entry name" value="DEGV"/>
    <property type="match status" value="1"/>
</dbReference>
<dbReference type="Proteomes" id="UP000265725">
    <property type="component" value="Chromosome"/>
</dbReference>
<name>A0A385YQ35_9BACL</name>
<dbReference type="Pfam" id="PF02645">
    <property type="entry name" value="DegV"/>
    <property type="match status" value="1"/>
</dbReference>
<dbReference type="InterPro" id="IPR003797">
    <property type="entry name" value="DegV"/>
</dbReference>
<dbReference type="KEGG" id="paek:D3873_01590"/>
<evidence type="ECO:0000313" key="2">
    <source>
        <dbReference type="EMBL" id="AYC28624.1"/>
    </source>
</evidence>
<protein>
    <submittedName>
        <fullName evidence="2">DegV family protein</fullName>
    </submittedName>
</protein>
<dbReference type="InterPro" id="IPR043168">
    <property type="entry name" value="DegV_C"/>
</dbReference>
<dbReference type="Gene3D" id="3.30.1180.10">
    <property type="match status" value="1"/>
</dbReference>
<dbReference type="SUPFAM" id="SSF82549">
    <property type="entry name" value="DAK1/DegV-like"/>
    <property type="match status" value="1"/>
</dbReference>